<accession>A0ABN1P7J4</accession>
<evidence type="ECO:0000313" key="8">
    <source>
        <dbReference type="Proteomes" id="UP001500418"/>
    </source>
</evidence>
<evidence type="ECO:0000256" key="1">
    <source>
        <dbReference type="ARBA" id="ARBA00008874"/>
    </source>
</evidence>
<dbReference type="Gene3D" id="3.30.200.20">
    <property type="entry name" value="Phosphorylase Kinase, domain 1"/>
    <property type="match status" value="1"/>
</dbReference>
<feature type="region of interest" description="Disordered" evidence="4">
    <location>
        <begin position="455"/>
        <end position="500"/>
    </location>
</feature>
<feature type="transmembrane region" description="Helical" evidence="5">
    <location>
        <begin position="355"/>
        <end position="377"/>
    </location>
</feature>
<reference evidence="7 8" key="1">
    <citation type="journal article" date="2019" name="Int. J. Syst. Evol. Microbiol.">
        <title>The Global Catalogue of Microorganisms (GCM) 10K type strain sequencing project: providing services to taxonomists for standard genome sequencing and annotation.</title>
        <authorList>
            <consortium name="The Broad Institute Genomics Platform"/>
            <consortium name="The Broad Institute Genome Sequencing Center for Infectious Disease"/>
            <person name="Wu L."/>
            <person name="Ma J."/>
        </authorList>
    </citation>
    <scope>NUCLEOTIDE SEQUENCE [LARGE SCALE GENOMIC DNA]</scope>
    <source>
        <strain evidence="7 8">JCM 11444</strain>
    </source>
</reference>
<evidence type="ECO:0000256" key="5">
    <source>
        <dbReference type="SAM" id="Phobius"/>
    </source>
</evidence>
<dbReference type="InterPro" id="IPR011009">
    <property type="entry name" value="Kinase-like_dom_sf"/>
</dbReference>
<dbReference type="PANTHER" id="PTHR45832">
    <property type="entry name" value="SERINE/THREONINE-PROTEIN KINASE SAMKA-RELATED-RELATED"/>
    <property type="match status" value="1"/>
</dbReference>
<dbReference type="PROSITE" id="PS50011">
    <property type="entry name" value="PROTEIN_KINASE_DOM"/>
    <property type="match status" value="1"/>
</dbReference>
<evidence type="ECO:0000259" key="6">
    <source>
        <dbReference type="PROSITE" id="PS50011"/>
    </source>
</evidence>
<protein>
    <recommendedName>
        <fullName evidence="6">Protein kinase domain-containing protein</fullName>
    </recommendedName>
</protein>
<keyword evidence="5" id="KW-1133">Transmembrane helix</keyword>
<gene>
    <name evidence="7" type="ORF">GCM10009575_020670</name>
</gene>
<dbReference type="InterPro" id="IPR051931">
    <property type="entry name" value="PAK3-like"/>
</dbReference>
<dbReference type="SUPFAM" id="SSF56112">
    <property type="entry name" value="Protein kinase-like (PK-like)"/>
    <property type="match status" value="1"/>
</dbReference>
<dbReference type="InterPro" id="IPR008271">
    <property type="entry name" value="Ser/Thr_kinase_AS"/>
</dbReference>
<feature type="compositionally biased region" description="Basic and acidic residues" evidence="4">
    <location>
        <begin position="461"/>
        <end position="472"/>
    </location>
</feature>
<name>A0ABN1P7J4_9ACTN</name>
<dbReference type="EMBL" id="BAAAID010000009">
    <property type="protein sequence ID" value="GAA0924006.1"/>
    <property type="molecule type" value="Genomic_DNA"/>
</dbReference>
<dbReference type="Pfam" id="PF00069">
    <property type="entry name" value="Pkinase"/>
    <property type="match status" value="1"/>
</dbReference>
<keyword evidence="2" id="KW-0547">Nucleotide-binding</keyword>
<feature type="compositionally biased region" description="Pro residues" evidence="4">
    <location>
        <begin position="479"/>
        <end position="490"/>
    </location>
</feature>
<feature type="compositionally biased region" description="Basic and acidic residues" evidence="4">
    <location>
        <begin position="41"/>
        <end position="52"/>
    </location>
</feature>
<dbReference type="Proteomes" id="UP001500418">
    <property type="component" value="Unassembled WGS sequence"/>
</dbReference>
<proteinExistence type="inferred from homology"/>
<comment type="caution">
    <text evidence="7">The sequence shown here is derived from an EMBL/GenBank/DDBJ whole genome shotgun (WGS) entry which is preliminary data.</text>
</comment>
<keyword evidence="5" id="KW-0472">Membrane</keyword>
<dbReference type="PROSITE" id="PS00108">
    <property type="entry name" value="PROTEIN_KINASE_ST"/>
    <property type="match status" value="1"/>
</dbReference>
<comment type="similarity">
    <text evidence="1">Belongs to the protein kinase superfamily. STE Ser/Thr protein kinase family. STE20 subfamily.</text>
</comment>
<dbReference type="PANTHER" id="PTHR45832:SF22">
    <property type="entry name" value="SERINE_THREONINE-PROTEIN KINASE SAMKA-RELATED"/>
    <property type="match status" value="1"/>
</dbReference>
<evidence type="ECO:0000256" key="3">
    <source>
        <dbReference type="ARBA" id="ARBA00022840"/>
    </source>
</evidence>
<organism evidence="7 8">
    <name type="scientific">Streptomyces rhizosphaericus</name>
    <dbReference type="NCBI Taxonomy" id="114699"/>
    <lineage>
        <taxon>Bacteria</taxon>
        <taxon>Bacillati</taxon>
        <taxon>Actinomycetota</taxon>
        <taxon>Actinomycetes</taxon>
        <taxon>Kitasatosporales</taxon>
        <taxon>Streptomycetaceae</taxon>
        <taxon>Streptomyces</taxon>
        <taxon>Streptomyces violaceusniger group</taxon>
    </lineage>
</organism>
<dbReference type="Gene3D" id="1.10.510.10">
    <property type="entry name" value="Transferase(Phosphotransferase) domain 1"/>
    <property type="match status" value="1"/>
</dbReference>
<dbReference type="SMART" id="SM00220">
    <property type="entry name" value="S_TKc"/>
    <property type="match status" value="1"/>
</dbReference>
<keyword evidence="3" id="KW-0067">ATP-binding</keyword>
<feature type="compositionally biased region" description="Basic and acidic residues" evidence="4">
    <location>
        <begin position="491"/>
        <end position="500"/>
    </location>
</feature>
<keyword evidence="8" id="KW-1185">Reference proteome</keyword>
<sequence length="500" mass="54007">MRHRTRVRAHDLFARPGRRLTVGVSRLGRGRRMTTGGTSGEDERGSGPESPHRTVISGRYELGERMGRGGLSTAWDARDVVSGRPVTVKELHPVEDPDPEAFRRWVERLRREVRVLATTGHEHLPAIYDLAQRGRRVWIVMERLDRRSLADRLREWYGRPDVPEIARIGLGVLSGLRELYAMGMAHGDVKPLNVLFRPGGGPVLVDHLGLAFQREGTMVGTPRYMAPERFTSPSSPVAGEAMLKADLWSLGVTLYEAVEGHAPFEGTTVYEVMSAVLNDPPPPMTYAGPLRPLIEGLLVKDPEGRLTAGQAEALLRGVARIEPMSAPRAETVALPAPAGATARSAPRASGAGTGILAPVATVLGVLLVMAGAVALPSLAPDSWDDIPGWLGPGCLGLLWLGLAARGFASARQRDRRARWLDALRPDAAEAAARPAGPWQALREGYLASLAIPQPPARRARRPVEREMERDMADFLTALGPPPPGAGPDPAPRPDRPGEAP</sequence>
<dbReference type="CDD" id="cd14014">
    <property type="entry name" value="STKc_PknB_like"/>
    <property type="match status" value="1"/>
</dbReference>
<feature type="region of interest" description="Disordered" evidence="4">
    <location>
        <begin position="24"/>
        <end position="52"/>
    </location>
</feature>
<evidence type="ECO:0000256" key="2">
    <source>
        <dbReference type="ARBA" id="ARBA00022741"/>
    </source>
</evidence>
<evidence type="ECO:0000313" key="7">
    <source>
        <dbReference type="EMBL" id="GAA0924006.1"/>
    </source>
</evidence>
<dbReference type="InterPro" id="IPR000719">
    <property type="entry name" value="Prot_kinase_dom"/>
</dbReference>
<feature type="domain" description="Protein kinase" evidence="6">
    <location>
        <begin position="60"/>
        <end position="315"/>
    </location>
</feature>
<feature type="transmembrane region" description="Helical" evidence="5">
    <location>
        <begin position="389"/>
        <end position="408"/>
    </location>
</feature>
<evidence type="ECO:0000256" key="4">
    <source>
        <dbReference type="SAM" id="MobiDB-lite"/>
    </source>
</evidence>
<keyword evidence="5" id="KW-0812">Transmembrane</keyword>